<evidence type="ECO:0000313" key="2">
    <source>
        <dbReference type="Proteomes" id="UP000636479"/>
    </source>
</evidence>
<dbReference type="GeneID" id="59350041"/>
<evidence type="ECO:0000313" key="1">
    <source>
        <dbReference type="EMBL" id="KAF7295556.1"/>
    </source>
</evidence>
<dbReference type="EMBL" id="JACAZF010000009">
    <property type="protein sequence ID" value="KAF7295556.1"/>
    <property type="molecule type" value="Genomic_DNA"/>
</dbReference>
<reference evidence="1" key="1">
    <citation type="submission" date="2020-05" db="EMBL/GenBank/DDBJ databases">
        <title>Mycena genomes resolve the evolution of fungal bioluminescence.</title>
        <authorList>
            <person name="Tsai I.J."/>
        </authorList>
    </citation>
    <scope>NUCLEOTIDE SEQUENCE</scope>
    <source>
        <strain evidence="1">171206Taipei</strain>
    </source>
</reference>
<gene>
    <name evidence="1" type="ORF">MIND_01095600</name>
</gene>
<dbReference type="AlphaFoldDB" id="A0A8H6SB89"/>
<dbReference type="RefSeq" id="XP_037216919.1">
    <property type="nucleotide sequence ID" value="XM_037367525.1"/>
</dbReference>
<proteinExistence type="predicted"/>
<name>A0A8H6SB89_9AGAR</name>
<comment type="caution">
    <text evidence="1">The sequence shown here is derived from an EMBL/GenBank/DDBJ whole genome shotgun (WGS) entry which is preliminary data.</text>
</comment>
<sequence length="162" mass="19258">MRTTEKKKDNFSRLEKIAYCGVCYAGFVHIHNRNKHMGSIACHKNLRKKKRKALTPALNANVDRQRLLEIYGDDPLLDIRPYSDIVYDIEPHGPHLPELPKQAFQKVEYTFDEEFRIMQNIYKIEECYNRFYPWREFNHNYLPAAVAIFNMEQAQFNKTSAE</sequence>
<keyword evidence="2" id="KW-1185">Reference proteome</keyword>
<accession>A0A8H6SB89</accession>
<organism evidence="1 2">
    <name type="scientific">Mycena indigotica</name>
    <dbReference type="NCBI Taxonomy" id="2126181"/>
    <lineage>
        <taxon>Eukaryota</taxon>
        <taxon>Fungi</taxon>
        <taxon>Dikarya</taxon>
        <taxon>Basidiomycota</taxon>
        <taxon>Agaricomycotina</taxon>
        <taxon>Agaricomycetes</taxon>
        <taxon>Agaricomycetidae</taxon>
        <taxon>Agaricales</taxon>
        <taxon>Marasmiineae</taxon>
        <taxon>Mycenaceae</taxon>
        <taxon>Mycena</taxon>
    </lineage>
</organism>
<dbReference type="Proteomes" id="UP000636479">
    <property type="component" value="Unassembled WGS sequence"/>
</dbReference>
<protein>
    <submittedName>
        <fullName evidence="1">Uncharacterized protein</fullName>
    </submittedName>
</protein>